<feature type="transmembrane region" description="Helical" evidence="1">
    <location>
        <begin position="82"/>
        <end position="103"/>
    </location>
</feature>
<feature type="transmembrane region" description="Helical" evidence="1">
    <location>
        <begin position="49"/>
        <end position="76"/>
    </location>
</feature>
<dbReference type="Proteomes" id="UP000297861">
    <property type="component" value="Unassembled WGS sequence"/>
</dbReference>
<keyword evidence="3" id="KW-1185">Reference proteome</keyword>
<dbReference type="Pfam" id="PF07332">
    <property type="entry name" value="Phage_holin_3_6"/>
    <property type="match status" value="1"/>
</dbReference>
<name>A0A4Y8KVQ8_9BACT</name>
<dbReference type="EMBL" id="SOML01000020">
    <property type="protein sequence ID" value="TFD91908.1"/>
    <property type="molecule type" value="Genomic_DNA"/>
</dbReference>
<dbReference type="AlphaFoldDB" id="A0A4Y8KVQ8"/>
<sequence length="127" mass="14590">MKIDNEKNEYQDFSELIDESKADLSSYIDKRITLAKLKVYEKVASTSSYIIYSLIIAVLALILFGLFLFGIALFIGEALHNYSAGFGILIVIILLMLLGVYVCRRLLRRYIVNMTIRTIQKIEEDEE</sequence>
<accession>A0A4Y8KVQ8</accession>
<dbReference type="InterPro" id="IPR009937">
    <property type="entry name" value="Phage_holin_3_6"/>
</dbReference>
<keyword evidence="1" id="KW-1133">Transmembrane helix</keyword>
<dbReference type="RefSeq" id="WP_051290755.1">
    <property type="nucleotide sequence ID" value="NZ_AP028867.1"/>
</dbReference>
<evidence type="ECO:0000313" key="2">
    <source>
        <dbReference type="EMBL" id="TFD91908.1"/>
    </source>
</evidence>
<comment type="caution">
    <text evidence="2">The sequence shown here is derived from an EMBL/GenBank/DDBJ whole genome shotgun (WGS) entry which is preliminary data.</text>
</comment>
<keyword evidence="1" id="KW-0812">Transmembrane</keyword>
<keyword evidence="1" id="KW-0472">Membrane</keyword>
<organism evidence="2 3">
    <name type="scientific">Dysgonomonas capnocytophagoides</name>
    <dbReference type="NCBI Taxonomy" id="45254"/>
    <lineage>
        <taxon>Bacteria</taxon>
        <taxon>Pseudomonadati</taxon>
        <taxon>Bacteroidota</taxon>
        <taxon>Bacteroidia</taxon>
        <taxon>Bacteroidales</taxon>
        <taxon>Dysgonomonadaceae</taxon>
        <taxon>Dysgonomonas</taxon>
    </lineage>
</organism>
<evidence type="ECO:0000256" key="1">
    <source>
        <dbReference type="SAM" id="Phobius"/>
    </source>
</evidence>
<dbReference type="OrthoDB" id="997450at2"/>
<evidence type="ECO:0008006" key="4">
    <source>
        <dbReference type="Google" id="ProtNLM"/>
    </source>
</evidence>
<dbReference type="STRING" id="1121485.GCA_000426485_03035"/>
<reference evidence="2 3" key="1">
    <citation type="submission" date="2019-03" db="EMBL/GenBank/DDBJ databases">
        <title>San Antonio Military Medical Center submission to MRSN (WRAIR), pending publication.</title>
        <authorList>
            <person name="Blyth D.M."/>
            <person name="Mccarthy S.L."/>
            <person name="Schall S.E."/>
            <person name="Stam J.A."/>
            <person name="Ong A.C."/>
            <person name="Mcgann P.T."/>
        </authorList>
    </citation>
    <scope>NUCLEOTIDE SEQUENCE [LARGE SCALE GENOMIC DNA]</scope>
    <source>
        <strain evidence="2 3">MRSN571793</strain>
    </source>
</reference>
<gene>
    <name evidence="2" type="ORF">E2605_19245</name>
</gene>
<evidence type="ECO:0000313" key="3">
    <source>
        <dbReference type="Proteomes" id="UP000297861"/>
    </source>
</evidence>
<proteinExistence type="predicted"/>
<protein>
    <recommendedName>
        <fullName evidence="4">Phage holin family protein</fullName>
    </recommendedName>
</protein>